<reference evidence="15" key="1">
    <citation type="journal article" date="2021" name="bioRxiv">
        <title>Whole Genome Assembly and Annotation of Northern Wild Rice, Zizania palustris L., Supports a Whole Genome Duplication in the Zizania Genus.</title>
        <authorList>
            <person name="Haas M."/>
            <person name="Kono T."/>
            <person name="Macchietto M."/>
            <person name="Millas R."/>
            <person name="McGilp L."/>
            <person name="Shao M."/>
            <person name="Duquette J."/>
            <person name="Hirsch C.N."/>
            <person name="Kimball J."/>
        </authorList>
    </citation>
    <scope>NUCLEOTIDE SEQUENCE</scope>
    <source>
        <tissue evidence="15">Fresh leaf tissue</tissue>
    </source>
</reference>
<evidence type="ECO:0000256" key="7">
    <source>
        <dbReference type="ARBA" id="ARBA00022692"/>
    </source>
</evidence>
<comment type="pathway">
    <text evidence="3">Protein modification; protein glycosylation.</text>
</comment>
<evidence type="ECO:0000256" key="11">
    <source>
        <dbReference type="ARBA" id="ARBA00023136"/>
    </source>
</evidence>
<dbReference type="InterPro" id="IPR002659">
    <property type="entry name" value="Glyco_trans_31"/>
</dbReference>
<dbReference type="GO" id="GO:0000139">
    <property type="term" value="C:Golgi membrane"/>
    <property type="evidence" value="ECO:0007669"/>
    <property type="project" value="UniProtKB-SubCell"/>
</dbReference>
<keyword evidence="12 13" id="KW-0464">Manganese</keyword>
<dbReference type="GO" id="GO:0008378">
    <property type="term" value="F:galactosyltransferase activity"/>
    <property type="evidence" value="ECO:0007669"/>
    <property type="project" value="TreeGrafter"/>
</dbReference>
<dbReference type="Pfam" id="PF01762">
    <property type="entry name" value="Galactosyl_T"/>
    <property type="match status" value="1"/>
</dbReference>
<dbReference type="Proteomes" id="UP000729402">
    <property type="component" value="Unassembled WGS sequence"/>
</dbReference>
<keyword evidence="5 13" id="KW-0328">Glycosyltransferase</keyword>
<organism evidence="15 16">
    <name type="scientific">Zizania palustris</name>
    <name type="common">Northern wild rice</name>
    <dbReference type="NCBI Taxonomy" id="103762"/>
    <lineage>
        <taxon>Eukaryota</taxon>
        <taxon>Viridiplantae</taxon>
        <taxon>Streptophyta</taxon>
        <taxon>Embryophyta</taxon>
        <taxon>Tracheophyta</taxon>
        <taxon>Spermatophyta</taxon>
        <taxon>Magnoliopsida</taxon>
        <taxon>Liliopsida</taxon>
        <taxon>Poales</taxon>
        <taxon>Poaceae</taxon>
        <taxon>BOP clade</taxon>
        <taxon>Oryzoideae</taxon>
        <taxon>Oryzeae</taxon>
        <taxon>Zizaniinae</taxon>
        <taxon>Zizania</taxon>
    </lineage>
</organism>
<keyword evidence="11" id="KW-0472">Membrane</keyword>
<dbReference type="InterPro" id="IPR025298">
    <property type="entry name" value="DUF4094"/>
</dbReference>
<comment type="cofactor">
    <cofactor evidence="1 13">
        <name>Mn(2+)</name>
        <dbReference type="ChEBI" id="CHEBI:29035"/>
    </cofactor>
</comment>
<proteinExistence type="inferred from homology"/>
<dbReference type="Pfam" id="PF13334">
    <property type="entry name" value="DUF4094"/>
    <property type="match status" value="1"/>
</dbReference>
<evidence type="ECO:0000256" key="3">
    <source>
        <dbReference type="ARBA" id="ARBA00004922"/>
    </source>
</evidence>
<evidence type="ECO:0000256" key="12">
    <source>
        <dbReference type="ARBA" id="ARBA00023211"/>
    </source>
</evidence>
<evidence type="ECO:0000256" key="10">
    <source>
        <dbReference type="ARBA" id="ARBA00023034"/>
    </source>
</evidence>
<evidence type="ECO:0000313" key="15">
    <source>
        <dbReference type="EMBL" id="KAG8078653.1"/>
    </source>
</evidence>
<evidence type="ECO:0000256" key="2">
    <source>
        <dbReference type="ARBA" id="ARBA00004323"/>
    </source>
</evidence>
<sequence length="391" mass="42860">MMALSTSERQSPRAKAPLSGKGAVAALCVASFVVGLLLSGRVPLLPAASKDMTSSSGCVKNKRAMLSESNNPRDIMNEVSRTHHAIQSLDKAVSSLEMELAVERARSGGGAVSSVGPQKAFVVIGINTAFSSKKRRDSLRETWVPRGEKLRRLEKEKGIVIRFVIGRSGTAAGGGALDRAVDSEEAENKDFLRLDHVEGYHELSSKTRIYFTTAVATWDADFYVKVDDDVHLNLGMLTSRLAKYRTRPRVYVGCMKSGPVLSQKGVKYHEPEYWKFGDEGNKYFRHATGQIYAISKDLAAYISINQPILHRFANEDVSLGAWLIGLEVEHVDDRSMCCATPPDCEWKKRAGNVCVASFDWSCSGVCKSVDRMKHIHKACGEGQGAVWSVAT</sequence>
<keyword evidence="9" id="KW-1133">Transmembrane helix</keyword>
<dbReference type="AlphaFoldDB" id="A0A8J5TCS0"/>
<dbReference type="FunFam" id="3.90.550.50:FF:000002">
    <property type="entry name" value="Hexosyltransferase"/>
    <property type="match status" value="1"/>
</dbReference>
<evidence type="ECO:0000256" key="9">
    <source>
        <dbReference type="ARBA" id="ARBA00022989"/>
    </source>
</evidence>
<gene>
    <name evidence="15" type="ORF">GUJ93_ZPchr0007g4284</name>
</gene>
<feature type="domain" description="DUF4094" evidence="14">
    <location>
        <begin position="23"/>
        <end position="105"/>
    </location>
</feature>
<evidence type="ECO:0000256" key="5">
    <source>
        <dbReference type="ARBA" id="ARBA00022676"/>
    </source>
</evidence>
<keyword evidence="6" id="KW-0808">Transferase</keyword>
<keyword evidence="8" id="KW-0735">Signal-anchor</keyword>
<keyword evidence="10 13" id="KW-0333">Golgi apparatus</keyword>
<evidence type="ECO:0000256" key="13">
    <source>
        <dbReference type="RuleBase" id="RU363063"/>
    </source>
</evidence>
<evidence type="ECO:0000256" key="4">
    <source>
        <dbReference type="ARBA" id="ARBA00008661"/>
    </source>
</evidence>
<reference evidence="15" key="2">
    <citation type="submission" date="2021-02" db="EMBL/GenBank/DDBJ databases">
        <authorList>
            <person name="Kimball J.A."/>
            <person name="Haas M.W."/>
            <person name="Macchietto M."/>
            <person name="Kono T."/>
            <person name="Duquette J."/>
            <person name="Shao M."/>
        </authorList>
    </citation>
    <scope>NUCLEOTIDE SEQUENCE</scope>
    <source>
        <tissue evidence="15">Fresh leaf tissue</tissue>
    </source>
</reference>
<evidence type="ECO:0000259" key="14">
    <source>
        <dbReference type="Pfam" id="PF13334"/>
    </source>
</evidence>
<protein>
    <recommendedName>
        <fullName evidence="13">Hexosyltransferase</fullName>
        <ecNumber evidence="13">2.4.1.-</ecNumber>
    </recommendedName>
</protein>
<keyword evidence="7" id="KW-0812">Transmembrane</keyword>
<name>A0A8J5TCS0_ZIZPA</name>
<dbReference type="EC" id="2.4.1.-" evidence="13"/>
<evidence type="ECO:0000256" key="8">
    <source>
        <dbReference type="ARBA" id="ARBA00022968"/>
    </source>
</evidence>
<dbReference type="OrthoDB" id="1158011at2759"/>
<dbReference type="PANTHER" id="PTHR11214:SF357">
    <property type="entry name" value="HEXOSYLTRANSFERASE"/>
    <property type="match status" value="1"/>
</dbReference>
<comment type="similarity">
    <text evidence="4 13">Belongs to the glycosyltransferase 31 family.</text>
</comment>
<dbReference type="EMBL" id="JAAALK010000282">
    <property type="protein sequence ID" value="KAG8078653.1"/>
    <property type="molecule type" value="Genomic_DNA"/>
</dbReference>
<dbReference type="UniPathway" id="UPA00378"/>
<accession>A0A8J5TCS0</accession>
<dbReference type="PANTHER" id="PTHR11214">
    <property type="entry name" value="BETA-1,3-N-ACETYLGLUCOSAMINYLTRANSFERASE"/>
    <property type="match status" value="1"/>
</dbReference>
<evidence type="ECO:0000256" key="1">
    <source>
        <dbReference type="ARBA" id="ARBA00001936"/>
    </source>
</evidence>
<evidence type="ECO:0000313" key="16">
    <source>
        <dbReference type="Proteomes" id="UP000729402"/>
    </source>
</evidence>
<comment type="caution">
    <text evidence="15">The sequence shown here is derived from an EMBL/GenBank/DDBJ whole genome shotgun (WGS) entry which is preliminary data.</text>
</comment>
<comment type="subcellular location">
    <subcellularLocation>
        <location evidence="2 13">Golgi apparatus membrane</location>
        <topology evidence="2 13">Single-pass type II membrane protein</topology>
    </subcellularLocation>
</comment>
<evidence type="ECO:0000256" key="6">
    <source>
        <dbReference type="ARBA" id="ARBA00022679"/>
    </source>
</evidence>
<keyword evidence="16" id="KW-1185">Reference proteome</keyword>